<dbReference type="PANTHER" id="PTHR21230:SF1">
    <property type="entry name" value="GOLGI SNAP RECEPTOR COMPLEX MEMBER 2"/>
    <property type="match status" value="1"/>
</dbReference>
<evidence type="ECO:0000256" key="7">
    <source>
        <dbReference type="ARBA" id="ARBA00023136"/>
    </source>
</evidence>
<dbReference type="Proteomes" id="UP001497457">
    <property type="component" value="Chromosome 16b"/>
</dbReference>
<reference evidence="10" key="1">
    <citation type="submission" date="2024-10" db="EMBL/GenBank/DDBJ databases">
        <authorList>
            <person name="Ryan C."/>
        </authorList>
    </citation>
    <scope>NUCLEOTIDE SEQUENCE [LARGE SCALE GENOMIC DNA]</scope>
</reference>
<name>A0ABC8YFG1_9POAL</name>
<dbReference type="GO" id="GO:0000139">
    <property type="term" value="C:Golgi membrane"/>
    <property type="evidence" value="ECO:0007669"/>
    <property type="project" value="UniProtKB-SubCell"/>
</dbReference>
<organism evidence="10 11">
    <name type="scientific">Urochloa decumbens</name>
    <dbReference type="NCBI Taxonomy" id="240449"/>
    <lineage>
        <taxon>Eukaryota</taxon>
        <taxon>Viridiplantae</taxon>
        <taxon>Streptophyta</taxon>
        <taxon>Embryophyta</taxon>
        <taxon>Tracheophyta</taxon>
        <taxon>Spermatophyta</taxon>
        <taxon>Magnoliopsida</taxon>
        <taxon>Liliopsida</taxon>
        <taxon>Poales</taxon>
        <taxon>Poaceae</taxon>
        <taxon>PACMAD clade</taxon>
        <taxon>Panicoideae</taxon>
        <taxon>Panicodae</taxon>
        <taxon>Paniceae</taxon>
        <taxon>Melinidinae</taxon>
        <taxon>Urochloa</taxon>
    </lineage>
</organism>
<evidence type="ECO:0000256" key="1">
    <source>
        <dbReference type="ARBA" id="ARBA00004409"/>
    </source>
</evidence>
<proteinExistence type="predicted"/>
<keyword evidence="4" id="KW-0653">Protein transport</keyword>
<feature type="coiled-coil region" evidence="8">
    <location>
        <begin position="95"/>
        <end position="122"/>
    </location>
</feature>
<evidence type="ECO:0000256" key="3">
    <source>
        <dbReference type="ARBA" id="ARBA00022692"/>
    </source>
</evidence>
<keyword evidence="11" id="KW-1185">Reference proteome</keyword>
<evidence type="ECO:0000313" key="10">
    <source>
        <dbReference type="EMBL" id="CAL4943473.1"/>
    </source>
</evidence>
<evidence type="ECO:0000256" key="2">
    <source>
        <dbReference type="ARBA" id="ARBA00022448"/>
    </source>
</evidence>
<keyword evidence="8" id="KW-0175">Coiled coil</keyword>
<dbReference type="AlphaFoldDB" id="A0ABC8YFG1"/>
<dbReference type="EMBL" id="OZ075126">
    <property type="protein sequence ID" value="CAL4943473.1"/>
    <property type="molecule type" value="Genomic_DNA"/>
</dbReference>
<dbReference type="PANTHER" id="PTHR21230">
    <property type="entry name" value="VESICLE TRANSPORT V-SNARE PROTEIN VTI1-RELATED"/>
    <property type="match status" value="1"/>
</dbReference>
<keyword evidence="7 9" id="KW-0472">Membrane</keyword>
<evidence type="ECO:0000256" key="5">
    <source>
        <dbReference type="ARBA" id="ARBA00022989"/>
    </source>
</evidence>
<evidence type="ECO:0008006" key="12">
    <source>
        <dbReference type="Google" id="ProtNLM"/>
    </source>
</evidence>
<dbReference type="InterPro" id="IPR027027">
    <property type="entry name" value="GOSR2/Membrin/Bos1"/>
</dbReference>
<evidence type="ECO:0000256" key="8">
    <source>
        <dbReference type="SAM" id="Coils"/>
    </source>
</evidence>
<evidence type="ECO:0000313" key="11">
    <source>
        <dbReference type="Proteomes" id="UP001497457"/>
    </source>
</evidence>
<sequence>MEYSGGGGGGGGATLSEMYQSARRLLLSARDGVARVERLASAPTSSSYSSAPLVGGGAPGDPAVAEGVRREVAQIQGLCAQMDRLWRSIPAKGQRDLWKRKVEQLSEEVDSLKETLDRHTLRQKKRILEAKERAELFERANGESSHVLRIFDDEAQAMQSARSSSRMLDEAYETGVAILHKYADQRDRLKVKQSTEEQKVSEATINLHCFRCSNFWLLISIFAVLQSAQRKALDVLNTVGLSNSVLKLIERRHRVDKWIAYAGMIITVVVMIAFWRLTH</sequence>
<keyword evidence="2" id="KW-0813">Transport</keyword>
<dbReference type="GO" id="GO:0015031">
    <property type="term" value="P:protein transport"/>
    <property type="evidence" value="ECO:0007669"/>
    <property type="project" value="UniProtKB-KW"/>
</dbReference>
<gene>
    <name evidence="10" type="ORF">URODEC1_LOCUS34197</name>
</gene>
<evidence type="ECO:0000256" key="4">
    <source>
        <dbReference type="ARBA" id="ARBA00022927"/>
    </source>
</evidence>
<comment type="subcellular location">
    <subcellularLocation>
        <location evidence="1">Golgi apparatus membrane</location>
        <topology evidence="1">Single-pass type IV membrane protein</topology>
    </subcellularLocation>
</comment>
<accession>A0ABC8YFG1</accession>
<keyword evidence="6" id="KW-0333">Golgi apparatus</keyword>
<feature type="transmembrane region" description="Helical" evidence="9">
    <location>
        <begin position="258"/>
        <end position="277"/>
    </location>
</feature>
<protein>
    <recommendedName>
        <fullName evidence="12">Membrin</fullName>
    </recommendedName>
</protein>
<evidence type="ECO:0000256" key="9">
    <source>
        <dbReference type="SAM" id="Phobius"/>
    </source>
</evidence>
<evidence type="ECO:0000256" key="6">
    <source>
        <dbReference type="ARBA" id="ARBA00023034"/>
    </source>
</evidence>
<keyword evidence="5 9" id="KW-1133">Transmembrane helix</keyword>
<dbReference type="PIRSF" id="PIRSF028865">
    <property type="entry name" value="Membrin-2"/>
    <property type="match status" value="1"/>
</dbReference>
<keyword evidence="3 9" id="KW-0812">Transmembrane</keyword>